<keyword evidence="3" id="KW-1185">Reference proteome</keyword>
<dbReference type="Pfam" id="PF20430">
    <property type="entry name" value="Eplus_motif"/>
    <property type="match status" value="1"/>
</dbReference>
<dbReference type="PANTHER" id="PTHR47926:SF542">
    <property type="entry name" value="PENTATRICOPEPTIDE REPEAT-CONTAINING PROTEIN"/>
    <property type="match status" value="1"/>
</dbReference>
<protein>
    <recommendedName>
        <fullName evidence="4">Pentatricopeptide repeat-containing protein</fullName>
    </recommendedName>
</protein>
<sequence>MVDLLARAGLIQEAYDFILEMPFDATASMWGSLLGSYMIYRNLELAEVAAKQLFEIEPNNVDNHVLLSNIYATNKRWEEVAWSRKLLKDSGTKKEMGKSWIEAKNKVHTFVAGQWNHPMLMEIHLKLESLEQEMKKLDYKVEIENDLHRVDENVKEGSCSCSDFWRQGTDQGSTLENDLVPSQLPEVQCRVLAKALEPKGSAILGIHPTPPSTLTYNVWRWQGVGTRII</sequence>
<dbReference type="Pfam" id="PF20431">
    <property type="entry name" value="E_motif"/>
    <property type="match status" value="1"/>
</dbReference>
<dbReference type="AlphaFoldDB" id="A0AAP0JG73"/>
<evidence type="ECO:0000313" key="3">
    <source>
        <dbReference type="Proteomes" id="UP001419268"/>
    </source>
</evidence>
<dbReference type="InterPro" id="IPR011990">
    <property type="entry name" value="TPR-like_helical_dom_sf"/>
</dbReference>
<accession>A0AAP0JG73</accession>
<name>A0AAP0JG73_9MAGN</name>
<dbReference type="InterPro" id="IPR046849">
    <property type="entry name" value="E2_motif"/>
</dbReference>
<dbReference type="GO" id="GO:0009451">
    <property type="term" value="P:RNA modification"/>
    <property type="evidence" value="ECO:0007669"/>
    <property type="project" value="InterPro"/>
</dbReference>
<dbReference type="PANTHER" id="PTHR47926">
    <property type="entry name" value="PENTATRICOPEPTIDE REPEAT-CONTAINING PROTEIN"/>
    <property type="match status" value="1"/>
</dbReference>
<dbReference type="InterPro" id="IPR046848">
    <property type="entry name" value="E_motif"/>
</dbReference>
<dbReference type="Proteomes" id="UP001419268">
    <property type="component" value="Unassembled WGS sequence"/>
</dbReference>
<proteinExistence type="predicted"/>
<organism evidence="2 3">
    <name type="scientific">Stephania cephalantha</name>
    <dbReference type="NCBI Taxonomy" id="152367"/>
    <lineage>
        <taxon>Eukaryota</taxon>
        <taxon>Viridiplantae</taxon>
        <taxon>Streptophyta</taxon>
        <taxon>Embryophyta</taxon>
        <taxon>Tracheophyta</taxon>
        <taxon>Spermatophyta</taxon>
        <taxon>Magnoliopsida</taxon>
        <taxon>Ranunculales</taxon>
        <taxon>Menispermaceae</taxon>
        <taxon>Menispermoideae</taxon>
        <taxon>Cissampelideae</taxon>
        <taxon>Stephania</taxon>
    </lineage>
</organism>
<keyword evidence="1" id="KW-0175">Coiled coil</keyword>
<comment type="caution">
    <text evidence="2">The sequence shown here is derived from an EMBL/GenBank/DDBJ whole genome shotgun (WGS) entry which is preliminary data.</text>
</comment>
<gene>
    <name evidence="2" type="ORF">Scep_012234</name>
</gene>
<dbReference type="Gene3D" id="1.25.40.10">
    <property type="entry name" value="Tetratricopeptide repeat domain"/>
    <property type="match status" value="1"/>
</dbReference>
<dbReference type="GO" id="GO:0003723">
    <property type="term" value="F:RNA binding"/>
    <property type="evidence" value="ECO:0007669"/>
    <property type="project" value="InterPro"/>
</dbReference>
<evidence type="ECO:0000313" key="2">
    <source>
        <dbReference type="EMBL" id="KAK9132706.1"/>
    </source>
</evidence>
<evidence type="ECO:0000256" key="1">
    <source>
        <dbReference type="SAM" id="Coils"/>
    </source>
</evidence>
<feature type="coiled-coil region" evidence="1">
    <location>
        <begin position="120"/>
        <end position="147"/>
    </location>
</feature>
<dbReference type="EMBL" id="JBBNAG010000005">
    <property type="protein sequence ID" value="KAK9132706.1"/>
    <property type="molecule type" value="Genomic_DNA"/>
</dbReference>
<reference evidence="2 3" key="1">
    <citation type="submission" date="2024-01" db="EMBL/GenBank/DDBJ databases">
        <title>Genome assemblies of Stephania.</title>
        <authorList>
            <person name="Yang L."/>
        </authorList>
    </citation>
    <scope>NUCLEOTIDE SEQUENCE [LARGE SCALE GENOMIC DNA]</scope>
    <source>
        <strain evidence="2">JXDWG</strain>
        <tissue evidence="2">Leaf</tissue>
    </source>
</reference>
<evidence type="ECO:0008006" key="4">
    <source>
        <dbReference type="Google" id="ProtNLM"/>
    </source>
</evidence>
<dbReference type="InterPro" id="IPR046960">
    <property type="entry name" value="PPR_At4g14850-like_plant"/>
</dbReference>